<dbReference type="PANTHER" id="PTHR31739">
    <property type="entry name" value="ENT-COPALYL DIPHOSPHATE SYNTHASE, CHLOROPLASTIC"/>
    <property type="match status" value="1"/>
</dbReference>
<evidence type="ECO:0000259" key="7">
    <source>
        <dbReference type="Pfam" id="PF01397"/>
    </source>
</evidence>
<keyword evidence="10" id="KW-1185">Reference proteome</keyword>
<dbReference type="InterPro" id="IPR008930">
    <property type="entry name" value="Terpenoid_cyclase/PrenylTrfase"/>
</dbReference>
<comment type="caution">
    <text evidence="9">The sequence shown here is derived from an EMBL/GenBank/DDBJ whole genome shotgun (WGS) entry which is preliminary data.</text>
</comment>
<sequence>MAYPSNMYSSLCLVDALEKMGISHHFSCEINSILDKTYRSWLQNDQEMMVDMETCAMAFRILRAHGYAVSSDVCSHIVEESRNHDSVQGHLNDTKTLLELYKASHLRILEDEWNLGNIGSWSGKLLKQQSCSKRMSRLVMLQEVEYAIKMPFYSATVQIVEHKRNVEHFVTKSIQMRKSAYMAYHATEDILALATKEFNSIRSLYQKEVECLERWVVEVRLDQLKYVRLMPVDFWIFIASDIFPSELSEARVEWVKNAILTIAVDDFFDVGGSTEELENLVGVGFSSEDVEISFYAIYNTNNRIGAKAMEVQNRSVIGDIAELWVDFMRGQRTEAEWQRKGYIPTMEEYMPVSVMSLAYGPIPVPSLYLIGPELSDDMFRSSEFQDMFKHTSVCARLLNDLHTYNKERRQGSYVNGVLLHAHRHSGSTSSASIEAAKEEIRKIIAISQRELLRLVLRDADGIPRQFREIWWNMRKGTHLFYLLGDGFCAMQLVAEANGAVYGPLEIEGTQSCKEMS</sequence>
<evidence type="ECO:0000313" key="10">
    <source>
        <dbReference type="Proteomes" id="UP000324897"/>
    </source>
</evidence>
<dbReference type="AlphaFoldDB" id="A0A5J9V0Y7"/>
<accession>A0A5J9V0Y7</accession>
<name>A0A5J9V0Y7_9POAL</name>
<reference evidence="9 10" key="1">
    <citation type="journal article" date="2019" name="Sci. Rep.">
        <title>A high-quality genome of Eragrostis curvula grass provides insights into Poaceae evolution and supports new strategies to enhance forage quality.</title>
        <authorList>
            <person name="Carballo J."/>
            <person name="Santos B.A.C.M."/>
            <person name="Zappacosta D."/>
            <person name="Garbus I."/>
            <person name="Selva J.P."/>
            <person name="Gallo C.A."/>
            <person name="Diaz A."/>
            <person name="Albertini E."/>
            <person name="Caccamo M."/>
            <person name="Echenique V."/>
        </authorList>
    </citation>
    <scope>NUCLEOTIDE SEQUENCE [LARGE SCALE GENOMIC DNA]</scope>
    <source>
        <strain evidence="10">cv. Victoria</strain>
        <tissue evidence="9">Leaf</tissue>
    </source>
</reference>
<evidence type="ECO:0000256" key="2">
    <source>
        <dbReference type="ARBA" id="ARBA00006333"/>
    </source>
</evidence>
<comment type="cofactor">
    <cofactor evidence="1">
        <name>Mg(2+)</name>
        <dbReference type="ChEBI" id="CHEBI:18420"/>
    </cofactor>
</comment>
<comment type="similarity">
    <text evidence="2">Belongs to the terpene synthase family.</text>
</comment>
<dbReference type="InterPro" id="IPR005630">
    <property type="entry name" value="Terpene_synthase_metal-bd"/>
</dbReference>
<feature type="domain" description="Terpene synthase metal-binding" evidence="8">
    <location>
        <begin position="219"/>
        <end position="447"/>
    </location>
</feature>
<keyword evidence="5" id="KW-0460">Magnesium</keyword>
<dbReference type="InterPro" id="IPR008949">
    <property type="entry name" value="Isoprenoid_synthase_dom_sf"/>
</dbReference>
<dbReference type="InterPro" id="IPR001906">
    <property type="entry name" value="Terpene_synth_N"/>
</dbReference>
<dbReference type="SUPFAM" id="SSF48576">
    <property type="entry name" value="Terpenoid synthases"/>
    <property type="match status" value="1"/>
</dbReference>
<evidence type="ECO:0000259" key="8">
    <source>
        <dbReference type="Pfam" id="PF03936"/>
    </source>
</evidence>
<protein>
    <recommendedName>
        <fullName evidence="11">Terpene synthase metal-binding domain-containing protein</fullName>
    </recommendedName>
</protein>
<keyword evidence="4" id="KW-0611">Plant defense</keyword>
<dbReference type="FunFam" id="1.10.600.10:FF:000005">
    <property type="entry name" value="Ent-kaur-16-ene synthase, chloroplastic"/>
    <property type="match status" value="1"/>
</dbReference>
<dbReference type="PANTHER" id="PTHR31739:SF17">
    <property type="entry name" value="ENT-SANDARACOPIMARA-8(14),15-DIENE SYNTHASE, CHLOROPLASTIC"/>
    <property type="match status" value="1"/>
</dbReference>
<dbReference type="InterPro" id="IPR050148">
    <property type="entry name" value="Terpene_synthase-like"/>
</dbReference>
<keyword evidence="3" id="KW-0479">Metal-binding</keyword>
<evidence type="ECO:0008006" key="11">
    <source>
        <dbReference type="Google" id="ProtNLM"/>
    </source>
</evidence>
<evidence type="ECO:0000256" key="5">
    <source>
        <dbReference type="ARBA" id="ARBA00022842"/>
    </source>
</evidence>
<evidence type="ECO:0000256" key="3">
    <source>
        <dbReference type="ARBA" id="ARBA00022723"/>
    </source>
</evidence>
<dbReference type="Gramene" id="TVU29575">
    <property type="protein sequence ID" value="TVU29575"/>
    <property type="gene ID" value="EJB05_21149"/>
</dbReference>
<dbReference type="InterPro" id="IPR036965">
    <property type="entry name" value="Terpene_synth_N_sf"/>
</dbReference>
<proteinExistence type="inferred from homology"/>
<dbReference type="SUPFAM" id="SSF48239">
    <property type="entry name" value="Terpenoid cyclases/Protein prenyltransferases"/>
    <property type="match status" value="1"/>
</dbReference>
<feature type="domain" description="Terpene synthase N-terminal" evidence="7">
    <location>
        <begin position="3"/>
        <end position="147"/>
    </location>
</feature>
<dbReference type="GO" id="GO:0006952">
    <property type="term" value="P:defense response"/>
    <property type="evidence" value="ECO:0007669"/>
    <property type="project" value="UniProtKB-KW"/>
</dbReference>
<dbReference type="GO" id="GO:0016102">
    <property type="term" value="P:diterpenoid biosynthetic process"/>
    <property type="evidence" value="ECO:0007669"/>
    <property type="project" value="TreeGrafter"/>
</dbReference>
<evidence type="ECO:0000256" key="4">
    <source>
        <dbReference type="ARBA" id="ARBA00022821"/>
    </source>
</evidence>
<evidence type="ECO:0000256" key="6">
    <source>
        <dbReference type="ARBA" id="ARBA00023239"/>
    </source>
</evidence>
<dbReference type="Pfam" id="PF01397">
    <property type="entry name" value="Terpene_synth"/>
    <property type="match status" value="1"/>
</dbReference>
<dbReference type="OrthoDB" id="2343925at2759"/>
<gene>
    <name evidence="9" type="ORF">EJB05_21149</name>
</gene>
<dbReference type="GO" id="GO:0000287">
    <property type="term" value="F:magnesium ion binding"/>
    <property type="evidence" value="ECO:0007669"/>
    <property type="project" value="InterPro"/>
</dbReference>
<evidence type="ECO:0000313" key="9">
    <source>
        <dbReference type="EMBL" id="TVU29575.1"/>
    </source>
</evidence>
<dbReference type="GO" id="GO:0010333">
    <property type="term" value="F:terpene synthase activity"/>
    <property type="evidence" value="ECO:0007669"/>
    <property type="project" value="InterPro"/>
</dbReference>
<dbReference type="FunFam" id="1.50.10.130:FF:000002">
    <property type="entry name" value="Ent-copalyl diphosphate synthase, chloroplastic"/>
    <property type="match status" value="1"/>
</dbReference>
<organism evidence="9 10">
    <name type="scientific">Eragrostis curvula</name>
    <name type="common">weeping love grass</name>
    <dbReference type="NCBI Taxonomy" id="38414"/>
    <lineage>
        <taxon>Eukaryota</taxon>
        <taxon>Viridiplantae</taxon>
        <taxon>Streptophyta</taxon>
        <taxon>Embryophyta</taxon>
        <taxon>Tracheophyta</taxon>
        <taxon>Spermatophyta</taxon>
        <taxon>Magnoliopsida</taxon>
        <taxon>Liliopsida</taxon>
        <taxon>Poales</taxon>
        <taxon>Poaceae</taxon>
        <taxon>PACMAD clade</taxon>
        <taxon>Chloridoideae</taxon>
        <taxon>Eragrostideae</taxon>
        <taxon>Eragrostidinae</taxon>
        <taxon>Eragrostis</taxon>
    </lineage>
</organism>
<evidence type="ECO:0000256" key="1">
    <source>
        <dbReference type="ARBA" id="ARBA00001946"/>
    </source>
</evidence>
<dbReference type="EMBL" id="RWGY01000011">
    <property type="protein sequence ID" value="TVU29575.1"/>
    <property type="molecule type" value="Genomic_DNA"/>
</dbReference>
<dbReference type="Gene3D" id="1.50.10.130">
    <property type="entry name" value="Terpene synthase, N-terminal domain"/>
    <property type="match status" value="1"/>
</dbReference>
<dbReference type="Gene3D" id="1.10.600.10">
    <property type="entry name" value="Farnesyl Diphosphate Synthase"/>
    <property type="match status" value="1"/>
</dbReference>
<dbReference type="Proteomes" id="UP000324897">
    <property type="component" value="Chromosome 1"/>
</dbReference>
<keyword evidence="6" id="KW-0456">Lyase</keyword>
<dbReference type="Pfam" id="PF03936">
    <property type="entry name" value="Terpene_synth_C"/>
    <property type="match status" value="1"/>
</dbReference>